<comment type="caution">
    <text evidence="7">The sequence shown here is derived from an EMBL/GenBank/DDBJ whole genome shotgun (WGS) entry which is preliminary data.</text>
</comment>
<keyword evidence="4 6" id="KW-1133">Transmembrane helix</keyword>
<evidence type="ECO:0000256" key="6">
    <source>
        <dbReference type="SAM" id="Phobius"/>
    </source>
</evidence>
<protein>
    <recommendedName>
        <fullName evidence="9">TIGR00374 family protein</fullName>
    </recommendedName>
</protein>
<dbReference type="EMBL" id="PYUC01000001">
    <property type="protein sequence ID" value="PTB22693.1"/>
    <property type="molecule type" value="Genomic_DNA"/>
</dbReference>
<evidence type="ECO:0000256" key="1">
    <source>
        <dbReference type="ARBA" id="ARBA00004651"/>
    </source>
</evidence>
<evidence type="ECO:0000256" key="5">
    <source>
        <dbReference type="ARBA" id="ARBA00023136"/>
    </source>
</evidence>
<reference evidence="7 8" key="1">
    <citation type="submission" date="2018-03" db="EMBL/GenBank/DDBJ databases">
        <title>Whole genome analyses suggest that Burkholderia sensu lato contains two further novel genera in the rhizoxinica-symbiotica group Mycetohabitans gen. nov., and Trinickia gen. nov.: implications for the evolution of diazotrophy and nodulation in the Burkholderiaceae.</title>
        <authorList>
            <person name="Estrada De Los Santos P."/>
            <person name="Palmer M."/>
            <person name="Chavez-Ramirez B."/>
            <person name="Steenkamp E.T."/>
            <person name="Hirsch A.M."/>
            <person name="Manyaka P."/>
            <person name="Maluk M."/>
            <person name="Lafos M."/>
            <person name="Crook M."/>
            <person name="Gross E."/>
            <person name="Simon M.F."/>
            <person name="Bueno Dos Reis Junior F."/>
            <person name="Poole P.S."/>
            <person name="Venter S.N."/>
            <person name="James E.K."/>
        </authorList>
    </citation>
    <scope>NUCLEOTIDE SEQUENCE [LARGE SCALE GENOMIC DNA]</scope>
    <source>
        <strain evidence="7 8">JPY-366</strain>
    </source>
</reference>
<organism evidence="7 8">
    <name type="scientific">Trinickia symbiotica</name>
    <dbReference type="NCBI Taxonomy" id="863227"/>
    <lineage>
        <taxon>Bacteria</taxon>
        <taxon>Pseudomonadati</taxon>
        <taxon>Pseudomonadota</taxon>
        <taxon>Betaproteobacteria</taxon>
        <taxon>Burkholderiales</taxon>
        <taxon>Burkholderiaceae</taxon>
        <taxon>Trinickia</taxon>
    </lineage>
</organism>
<evidence type="ECO:0000256" key="2">
    <source>
        <dbReference type="ARBA" id="ARBA00022475"/>
    </source>
</evidence>
<dbReference type="PANTHER" id="PTHR39087">
    <property type="entry name" value="UPF0104 MEMBRANE PROTEIN MJ1595"/>
    <property type="match status" value="1"/>
</dbReference>
<dbReference type="GO" id="GO:0005886">
    <property type="term" value="C:plasma membrane"/>
    <property type="evidence" value="ECO:0007669"/>
    <property type="project" value="UniProtKB-SubCell"/>
</dbReference>
<evidence type="ECO:0008006" key="9">
    <source>
        <dbReference type="Google" id="ProtNLM"/>
    </source>
</evidence>
<name>A0A2T3Y1R1_9BURK</name>
<keyword evidence="5 6" id="KW-0472">Membrane</keyword>
<evidence type="ECO:0000313" key="7">
    <source>
        <dbReference type="EMBL" id="PTB22693.1"/>
    </source>
</evidence>
<dbReference type="InterPro" id="IPR022791">
    <property type="entry name" value="L-PG_synthase/AglD"/>
</dbReference>
<proteinExistence type="predicted"/>
<dbReference type="RefSeq" id="WP_107149076.1">
    <property type="nucleotide sequence ID" value="NZ_PYUC01000001.1"/>
</dbReference>
<sequence length="328" mass="35742">MKHLGPIAAVVGLAVAVWLVWREDAHAVLALMRAAGAGLLLAGIAHVLPMLANAKDWQLLMRGAIKPKLSAVLGLVWIRESVNGMLPVARIGGEIVTFRMMRQWGMRPAAAMASLIVDIQLTLISQVIFAIAGIGYLLGHTVSGSVELAANFAWGLALLTPVLLLFSVVQHAKPFQRLTHFFNHVTSGKLATLVGESARIDQSIKRIWRQPGIVTRYLFVWQSLQWLATALEIWLALYFLGAKVSFLKAVALESLVQALSSAAFFVPGALGVQEGGFLLIGSALGLDAQTSLALAGARRIRDLIIFLPGLFAWQYAEWRRKRQIEVTQ</sequence>
<dbReference type="Proteomes" id="UP000240638">
    <property type="component" value="Unassembled WGS sequence"/>
</dbReference>
<feature type="transmembrane region" description="Helical" evidence="6">
    <location>
        <begin position="148"/>
        <end position="169"/>
    </location>
</feature>
<feature type="transmembrane region" description="Helical" evidence="6">
    <location>
        <begin position="109"/>
        <end position="136"/>
    </location>
</feature>
<evidence type="ECO:0000256" key="3">
    <source>
        <dbReference type="ARBA" id="ARBA00022692"/>
    </source>
</evidence>
<dbReference type="Pfam" id="PF03706">
    <property type="entry name" value="LPG_synthase_TM"/>
    <property type="match status" value="1"/>
</dbReference>
<dbReference type="PANTHER" id="PTHR39087:SF2">
    <property type="entry name" value="UPF0104 MEMBRANE PROTEIN MJ1595"/>
    <property type="match status" value="1"/>
</dbReference>
<dbReference type="AlphaFoldDB" id="A0A2T3Y1R1"/>
<dbReference type="NCBIfam" id="TIGR03476">
    <property type="entry name" value="HpnL"/>
    <property type="match status" value="1"/>
</dbReference>
<feature type="transmembrane region" description="Helical" evidence="6">
    <location>
        <begin position="32"/>
        <end position="52"/>
    </location>
</feature>
<evidence type="ECO:0000256" key="4">
    <source>
        <dbReference type="ARBA" id="ARBA00022989"/>
    </source>
</evidence>
<evidence type="ECO:0000313" key="8">
    <source>
        <dbReference type="Proteomes" id="UP000240638"/>
    </source>
</evidence>
<keyword evidence="3 6" id="KW-0812">Transmembrane</keyword>
<feature type="transmembrane region" description="Helical" evidence="6">
    <location>
        <begin position="218"/>
        <end position="241"/>
    </location>
</feature>
<comment type="subcellular location">
    <subcellularLocation>
        <location evidence="1">Cell membrane</location>
        <topology evidence="1">Multi-pass membrane protein</topology>
    </subcellularLocation>
</comment>
<accession>A0A2T3Y1R1</accession>
<keyword evidence="2" id="KW-1003">Cell membrane</keyword>
<gene>
    <name evidence="7" type="ORF">C9I57_02740</name>
</gene>